<feature type="chain" id="PRO_5019752034" evidence="1">
    <location>
        <begin position="19"/>
        <end position="120"/>
    </location>
</feature>
<keyword evidence="1" id="KW-0732">Signal</keyword>
<organism evidence="2 3">
    <name type="scientific">Kluyvera cryocrescens</name>
    <name type="common">Kluyvera citrophila</name>
    <dbReference type="NCBI Taxonomy" id="580"/>
    <lineage>
        <taxon>Bacteria</taxon>
        <taxon>Pseudomonadati</taxon>
        <taxon>Pseudomonadota</taxon>
        <taxon>Gammaproteobacteria</taxon>
        <taxon>Enterobacterales</taxon>
        <taxon>Enterobacteriaceae</taxon>
        <taxon>Kluyvera</taxon>
    </lineage>
</organism>
<evidence type="ECO:0000313" key="3">
    <source>
        <dbReference type="Proteomes" id="UP000401081"/>
    </source>
</evidence>
<dbReference type="Proteomes" id="UP000401081">
    <property type="component" value="Unassembled WGS sequence"/>
</dbReference>
<gene>
    <name evidence="2" type="ORF">NCTC12993_05168</name>
</gene>
<dbReference type="AlphaFoldDB" id="A0A485BQY0"/>
<feature type="signal peptide" evidence="1">
    <location>
        <begin position="1"/>
        <end position="18"/>
    </location>
</feature>
<proteinExistence type="predicted"/>
<name>A0A485BQY0_KLUCR</name>
<evidence type="ECO:0000256" key="1">
    <source>
        <dbReference type="SAM" id="SignalP"/>
    </source>
</evidence>
<protein>
    <submittedName>
        <fullName evidence="2">Uncharacterized protein</fullName>
    </submittedName>
</protein>
<dbReference type="EMBL" id="CAADJD010000022">
    <property type="protein sequence ID" value="VFS74656.1"/>
    <property type="molecule type" value="Genomic_DNA"/>
</dbReference>
<sequence>MKRNILILGFLFSATSFAGPYADIAKAKFESAMLEALQATNADHKKVSAGMSQLPAMEKQMRGVVREGLKENKSCSKIKRDFIKQQKDMMEKEEWPDQDFVESFLSAGGDYVATICLDMK</sequence>
<reference evidence="2 3" key="1">
    <citation type="submission" date="2019-03" db="EMBL/GenBank/DDBJ databases">
        <authorList>
            <consortium name="Pathogen Informatics"/>
        </authorList>
    </citation>
    <scope>NUCLEOTIDE SEQUENCE [LARGE SCALE GENOMIC DNA]</scope>
    <source>
        <strain evidence="2 3">NCTC12993</strain>
    </source>
</reference>
<keyword evidence="3" id="KW-1185">Reference proteome</keyword>
<dbReference type="RefSeq" id="WP_061281504.1">
    <property type="nucleotide sequence ID" value="NZ_BCTM01000008.1"/>
</dbReference>
<evidence type="ECO:0000313" key="2">
    <source>
        <dbReference type="EMBL" id="VFS74656.1"/>
    </source>
</evidence>
<accession>A0A485BQY0</accession>